<name>A0A921KUX6_9STAP</name>
<protein>
    <submittedName>
        <fullName evidence="2">Uncharacterized protein</fullName>
    </submittedName>
</protein>
<keyword evidence="1" id="KW-0472">Membrane</keyword>
<reference evidence="2" key="2">
    <citation type="submission" date="2021-09" db="EMBL/GenBank/DDBJ databases">
        <authorList>
            <person name="Gilroy R."/>
        </authorList>
    </citation>
    <scope>NUCLEOTIDE SEQUENCE</scope>
    <source>
        <strain evidence="2">CHK149-3286</strain>
    </source>
</reference>
<keyword evidence="1" id="KW-0812">Transmembrane</keyword>
<evidence type="ECO:0000313" key="2">
    <source>
        <dbReference type="EMBL" id="HJF67207.1"/>
    </source>
</evidence>
<dbReference type="EMBL" id="DYVT01000031">
    <property type="protein sequence ID" value="HJF67207.1"/>
    <property type="molecule type" value="Genomic_DNA"/>
</dbReference>
<evidence type="ECO:0000256" key="1">
    <source>
        <dbReference type="SAM" id="Phobius"/>
    </source>
</evidence>
<feature type="transmembrane region" description="Helical" evidence="1">
    <location>
        <begin position="10"/>
        <end position="28"/>
    </location>
</feature>
<organism evidence="2 3">
    <name type="scientific">Staphylococcus kloosii</name>
    <dbReference type="NCBI Taxonomy" id="29384"/>
    <lineage>
        <taxon>Bacteria</taxon>
        <taxon>Bacillati</taxon>
        <taxon>Bacillota</taxon>
        <taxon>Bacilli</taxon>
        <taxon>Bacillales</taxon>
        <taxon>Staphylococcaceae</taxon>
        <taxon>Staphylococcus</taxon>
    </lineage>
</organism>
<proteinExistence type="predicted"/>
<accession>A0A921KUX6</accession>
<reference evidence="2" key="1">
    <citation type="journal article" date="2021" name="PeerJ">
        <title>Extensive microbial diversity within the chicken gut microbiome revealed by metagenomics and culture.</title>
        <authorList>
            <person name="Gilroy R."/>
            <person name="Ravi A."/>
            <person name="Getino M."/>
            <person name="Pursley I."/>
            <person name="Horton D.L."/>
            <person name="Alikhan N.F."/>
            <person name="Baker D."/>
            <person name="Gharbi K."/>
            <person name="Hall N."/>
            <person name="Watson M."/>
            <person name="Adriaenssens E.M."/>
            <person name="Foster-Nyarko E."/>
            <person name="Jarju S."/>
            <person name="Secka A."/>
            <person name="Antonio M."/>
            <person name="Oren A."/>
            <person name="Chaudhuri R.R."/>
            <person name="La Ragione R."/>
            <person name="Hildebrand F."/>
            <person name="Pallen M.J."/>
        </authorList>
    </citation>
    <scope>NUCLEOTIDE SEQUENCE</scope>
    <source>
        <strain evidence="2">CHK149-3286</strain>
    </source>
</reference>
<feature type="transmembrane region" description="Helical" evidence="1">
    <location>
        <begin position="152"/>
        <end position="171"/>
    </location>
</feature>
<dbReference type="AlphaFoldDB" id="A0A921KUX6"/>
<dbReference type="RefSeq" id="WP_278674578.1">
    <property type="nucleotide sequence ID" value="NZ_DYVT01000031.1"/>
</dbReference>
<keyword evidence="1" id="KW-1133">Transmembrane helix</keyword>
<dbReference type="Proteomes" id="UP000706163">
    <property type="component" value="Unassembled WGS sequence"/>
</dbReference>
<sequence length="172" mass="20015">MRIRLTRQQLIYFIIMYISDLVITYFITKKMITDEINKLLGEDITTELIIDIIAIIVIIIAAVFIIVQAVIYKFIVKVIGEKRKFTLGVNLYLIMLSVLPGTIMMFVMVMIFNNITEQSNIWITYITSITSALIYCILLLRFDLIAKKQMYILLSVLLFVNMVFSSLTFIYL</sequence>
<feature type="transmembrane region" description="Helical" evidence="1">
    <location>
        <begin position="91"/>
        <end position="115"/>
    </location>
</feature>
<comment type="caution">
    <text evidence="2">The sequence shown here is derived from an EMBL/GenBank/DDBJ whole genome shotgun (WGS) entry which is preliminary data.</text>
</comment>
<evidence type="ECO:0000313" key="3">
    <source>
        <dbReference type="Proteomes" id="UP000706163"/>
    </source>
</evidence>
<feature type="transmembrane region" description="Helical" evidence="1">
    <location>
        <begin position="48"/>
        <end position="71"/>
    </location>
</feature>
<feature type="transmembrane region" description="Helical" evidence="1">
    <location>
        <begin position="121"/>
        <end position="140"/>
    </location>
</feature>
<gene>
    <name evidence="2" type="ORF">K8V85_02750</name>
</gene>